<accession>A0A162AMQ6</accession>
<evidence type="ECO:0000313" key="1">
    <source>
        <dbReference type="EMBL" id="KZN03343.1"/>
    </source>
</evidence>
<comment type="caution">
    <text evidence="1">The sequence shown here is derived from an EMBL/GenBank/DDBJ whole genome shotgun (WGS) entry which is preliminary data.</text>
</comment>
<dbReference type="Gramene" id="KZN03343">
    <property type="protein sequence ID" value="KZN03343"/>
    <property type="gene ID" value="DCAR_012099"/>
</dbReference>
<dbReference type="EMBL" id="LNRQ01000003">
    <property type="protein sequence ID" value="KZN03343.1"/>
    <property type="molecule type" value="Genomic_DNA"/>
</dbReference>
<dbReference type="AlphaFoldDB" id="A0A162AMQ6"/>
<protein>
    <submittedName>
        <fullName evidence="1">Uncharacterized protein</fullName>
    </submittedName>
</protein>
<reference evidence="1" key="1">
    <citation type="journal article" date="2016" name="Nat. Genet.">
        <title>A high-quality carrot genome assembly provides new insights into carotenoid accumulation and asterid genome evolution.</title>
        <authorList>
            <person name="Iorizzo M."/>
            <person name="Ellison S."/>
            <person name="Senalik D."/>
            <person name="Zeng P."/>
            <person name="Satapoomin P."/>
            <person name="Huang J."/>
            <person name="Bowman M."/>
            <person name="Iovene M."/>
            <person name="Sanseverino W."/>
            <person name="Cavagnaro P."/>
            <person name="Yildiz M."/>
            <person name="Macko-Podgorni A."/>
            <person name="Moranska E."/>
            <person name="Grzebelus E."/>
            <person name="Grzebelus D."/>
            <person name="Ashrafi H."/>
            <person name="Zheng Z."/>
            <person name="Cheng S."/>
            <person name="Spooner D."/>
            <person name="Van Deynze A."/>
            <person name="Simon P."/>
        </authorList>
    </citation>
    <scope>NUCLEOTIDE SEQUENCE [LARGE SCALE GENOMIC DNA]</scope>
    <source>
        <tissue evidence="1">Leaf</tissue>
    </source>
</reference>
<gene>
    <name evidence="1" type="ORF">DCAR_012099</name>
</gene>
<sequence>MRRIARANEYLLHLNIELIISICSVLLEKSFMDFSNFFQVWSLYQTRAEISYLLHHLDWTHMHTFDTNGLTPQGVRFSLFLHDCKNLGINHALCYDACKNLMSGHQPLDNLQILHTISDNHSLSFLAYFIFKPFYQNTSPEESASSLYHKFLTSMHFRSNLVNNCVILEARRTVHHVGWGQVPRIVPEHPICPFSVSRCDGHYYRYGWPPMLDDITRATCPNCFLDMLFSFIFNHYY</sequence>
<organism evidence="1">
    <name type="scientific">Daucus carota subsp. sativus</name>
    <name type="common">Carrot</name>
    <dbReference type="NCBI Taxonomy" id="79200"/>
    <lineage>
        <taxon>Eukaryota</taxon>
        <taxon>Viridiplantae</taxon>
        <taxon>Streptophyta</taxon>
        <taxon>Embryophyta</taxon>
        <taxon>Tracheophyta</taxon>
        <taxon>Spermatophyta</taxon>
        <taxon>Magnoliopsida</taxon>
        <taxon>eudicotyledons</taxon>
        <taxon>Gunneridae</taxon>
        <taxon>Pentapetalae</taxon>
        <taxon>asterids</taxon>
        <taxon>campanulids</taxon>
        <taxon>Apiales</taxon>
        <taxon>Apiaceae</taxon>
        <taxon>Apioideae</taxon>
        <taxon>Scandiceae</taxon>
        <taxon>Daucinae</taxon>
        <taxon>Daucus</taxon>
        <taxon>Daucus sect. Daucus</taxon>
    </lineage>
</organism>
<name>A0A162AMQ6_DAUCS</name>
<proteinExistence type="predicted"/>